<dbReference type="PANTHER" id="PTHR11835">
    <property type="entry name" value="DECARBOXYLATING DEHYDROGENASES-ISOCITRATE, ISOPROPYLMALATE, TARTRATE"/>
    <property type="match status" value="1"/>
</dbReference>
<comment type="similarity">
    <text evidence="1">Belongs to the isocitrate and isopropylmalate dehydrogenases family.</text>
</comment>
<dbReference type="InterPro" id="IPR024084">
    <property type="entry name" value="IsoPropMal-DH-like_dom"/>
</dbReference>
<dbReference type="PANTHER" id="PTHR11835:SF34">
    <property type="entry name" value="ISOCITRATE DEHYDROGENASE [NAD] SUBUNIT ALPHA, MITOCHONDRIAL"/>
    <property type="match status" value="1"/>
</dbReference>
<dbReference type="EMBL" id="AP023366">
    <property type="protein sequence ID" value="BCJ86968.1"/>
    <property type="molecule type" value="Genomic_DNA"/>
</dbReference>
<keyword evidence="2" id="KW-0560">Oxidoreductase</keyword>
<dbReference type="SMART" id="SM01329">
    <property type="entry name" value="Iso_dh"/>
    <property type="match status" value="1"/>
</dbReference>
<proteinExistence type="inferred from homology"/>
<evidence type="ECO:0000313" key="5">
    <source>
        <dbReference type="Proteomes" id="UP000593802"/>
    </source>
</evidence>
<dbReference type="Pfam" id="PF00180">
    <property type="entry name" value="Iso_dh"/>
    <property type="match status" value="1"/>
</dbReference>
<keyword evidence="5" id="KW-1185">Reference proteome</keyword>
<name>A0A7I8D9X8_9BACL</name>
<dbReference type="GO" id="GO:0006099">
    <property type="term" value="P:tricarboxylic acid cycle"/>
    <property type="evidence" value="ECO:0007669"/>
    <property type="project" value="TreeGrafter"/>
</dbReference>
<evidence type="ECO:0000313" key="4">
    <source>
        <dbReference type="EMBL" id="BCJ86968.1"/>
    </source>
</evidence>
<dbReference type="Gene3D" id="3.40.718.10">
    <property type="entry name" value="Isopropylmalate Dehydrogenase"/>
    <property type="match status" value="1"/>
</dbReference>
<dbReference type="GO" id="GO:0004449">
    <property type="term" value="F:isocitrate dehydrogenase (NAD+) activity"/>
    <property type="evidence" value="ECO:0007669"/>
    <property type="project" value="TreeGrafter"/>
</dbReference>
<gene>
    <name evidence="4" type="ORF">skT53_19530</name>
</gene>
<dbReference type="RefSeq" id="WP_200756512.1">
    <property type="nucleotide sequence ID" value="NZ_AP023366.1"/>
</dbReference>
<evidence type="ECO:0000259" key="3">
    <source>
        <dbReference type="SMART" id="SM01329"/>
    </source>
</evidence>
<sequence length="358" mass="38936">MEKKTVVVMEGDQTGQELLEEALRVLDPSVIGLPIEFKRFDLSLENRRKTKNQVVTEAAAAMKEYGFGIKAATITPETSGDVGSPNAILRKGIDGTVIIRTGRRIPGVNPLPGIHAPISVVRMAVDDAYGAKEWREGEGLDEVAFRTEKISRRVCRGVAEFSFIQARKMKAKVFGGPKYTVSPVYEGMLKEEMDRAAEKNKDVRYDPQLIDATYALLLNSSGEPLVIPALNRDGDCLSDLVLQMFGSIAGAESLLIAFDEQYNPRTVMAEAPHGTAPSLFGKNVANPMAMIMAGAALLSFFHLPEADLASRAIYEATLEAIVGGIRTADLGGSAGTREFTDEVIQRIKTKLEVWSTLS</sequence>
<feature type="domain" description="Isopropylmalate dehydrogenase-like" evidence="3">
    <location>
        <begin position="5"/>
        <end position="343"/>
    </location>
</feature>
<dbReference type="GO" id="GO:0006102">
    <property type="term" value="P:isocitrate metabolic process"/>
    <property type="evidence" value="ECO:0007669"/>
    <property type="project" value="TreeGrafter"/>
</dbReference>
<dbReference type="AlphaFoldDB" id="A0A7I8D9X8"/>
<evidence type="ECO:0000256" key="1">
    <source>
        <dbReference type="ARBA" id="ARBA00007769"/>
    </source>
</evidence>
<reference evidence="4 5" key="1">
    <citation type="submission" date="2020-08" db="EMBL/GenBank/DDBJ databases">
        <title>Complete Genome Sequence of Effusibacillus dendaii Strain skT53, Isolated from Farmland soil.</title>
        <authorList>
            <person name="Konishi T."/>
            <person name="Kawasaki H."/>
        </authorList>
    </citation>
    <scope>NUCLEOTIDE SEQUENCE [LARGE SCALE GENOMIC DNA]</scope>
    <source>
        <strain evidence="5">skT53</strain>
    </source>
</reference>
<dbReference type="Proteomes" id="UP000593802">
    <property type="component" value="Chromosome"/>
</dbReference>
<dbReference type="SUPFAM" id="SSF53659">
    <property type="entry name" value="Isocitrate/Isopropylmalate dehydrogenase-like"/>
    <property type="match status" value="1"/>
</dbReference>
<evidence type="ECO:0000256" key="2">
    <source>
        <dbReference type="ARBA" id="ARBA00023002"/>
    </source>
</evidence>
<dbReference type="KEGG" id="eff:skT53_19530"/>
<protein>
    <submittedName>
        <fullName evidence="4">Isocitrate dehydrogenase</fullName>
    </submittedName>
</protein>
<accession>A0A7I8D9X8</accession>
<organism evidence="4 5">
    <name type="scientific">Effusibacillus dendaii</name>
    <dbReference type="NCBI Taxonomy" id="2743772"/>
    <lineage>
        <taxon>Bacteria</taxon>
        <taxon>Bacillati</taxon>
        <taxon>Bacillota</taxon>
        <taxon>Bacilli</taxon>
        <taxon>Bacillales</taxon>
        <taxon>Alicyclobacillaceae</taxon>
        <taxon>Effusibacillus</taxon>
    </lineage>
</organism>